<dbReference type="STRING" id="2010991.A0A3M2RVG7"/>
<dbReference type="Gene3D" id="1.20.1740.10">
    <property type="entry name" value="Amino acid/polyamine transporter I"/>
    <property type="match status" value="1"/>
</dbReference>
<evidence type="ECO:0000256" key="4">
    <source>
        <dbReference type="ARBA" id="ARBA00022989"/>
    </source>
</evidence>
<evidence type="ECO:0000313" key="9">
    <source>
        <dbReference type="EMBL" id="RMJ09287.1"/>
    </source>
</evidence>
<accession>A0A3M2RVG7</accession>
<keyword evidence="5 7" id="KW-0472">Membrane</keyword>
<dbReference type="GO" id="GO:0016020">
    <property type="term" value="C:membrane"/>
    <property type="evidence" value="ECO:0007669"/>
    <property type="project" value="UniProtKB-SubCell"/>
</dbReference>
<keyword evidence="3 7" id="KW-0812">Transmembrane</keyword>
<keyword evidence="10" id="KW-1185">Reference proteome</keyword>
<comment type="caution">
    <text evidence="9">The sequence shown here is derived from an EMBL/GenBank/DDBJ whole genome shotgun (WGS) entry which is preliminary data.</text>
</comment>
<feature type="transmembrane region" description="Helical" evidence="7">
    <location>
        <begin position="143"/>
        <end position="168"/>
    </location>
</feature>
<proteinExistence type="inferred from homology"/>
<feature type="compositionally biased region" description="Basic and acidic residues" evidence="6">
    <location>
        <begin position="37"/>
        <end position="49"/>
    </location>
</feature>
<reference evidence="9 10" key="1">
    <citation type="submission" date="2017-06" db="EMBL/GenBank/DDBJ databases">
        <title>Comparative genomic analysis of Ambrosia Fusariam Clade fungi.</title>
        <authorList>
            <person name="Stajich J.E."/>
            <person name="Carrillo J."/>
            <person name="Kijimoto T."/>
            <person name="Eskalen A."/>
            <person name="O'Donnell K."/>
            <person name="Kasson M."/>
        </authorList>
    </citation>
    <scope>NUCLEOTIDE SEQUENCE [LARGE SCALE GENOMIC DNA]</scope>
    <source>
        <strain evidence="9">UCR3666</strain>
    </source>
</reference>
<evidence type="ECO:0000256" key="5">
    <source>
        <dbReference type="ARBA" id="ARBA00023136"/>
    </source>
</evidence>
<dbReference type="GO" id="GO:0015179">
    <property type="term" value="F:L-amino acid transmembrane transporter activity"/>
    <property type="evidence" value="ECO:0007669"/>
    <property type="project" value="TreeGrafter"/>
</dbReference>
<dbReference type="EMBL" id="NKUJ01000249">
    <property type="protein sequence ID" value="RMJ09287.1"/>
    <property type="molecule type" value="Genomic_DNA"/>
</dbReference>
<dbReference type="InterPro" id="IPR013057">
    <property type="entry name" value="AA_transpt_TM"/>
</dbReference>
<comment type="similarity">
    <text evidence="2">Belongs to the amino acid/polyamine transporter 2 family.</text>
</comment>
<evidence type="ECO:0000313" key="10">
    <source>
        <dbReference type="Proteomes" id="UP000277212"/>
    </source>
</evidence>
<keyword evidence="4 7" id="KW-1133">Transmembrane helix</keyword>
<feature type="transmembrane region" description="Helical" evidence="7">
    <location>
        <begin position="95"/>
        <end position="114"/>
    </location>
</feature>
<gene>
    <name evidence="9" type="ORF">CDV36_011113</name>
</gene>
<feature type="transmembrane region" description="Helical" evidence="7">
    <location>
        <begin position="200"/>
        <end position="225"/>
    </location>
</feature>
<evidence type="ECO:0000259" key="8">
    <source>
        <dbReference type="Pfam" id="PF01490"/>
    </source>
</evidence>
<feature type="transmembrane region" description="Helical" evidence="7">
    <location>
        <begin position="174"/>
        <end position="193"/>
    </location>
</feature>
<feature type="transmembrane region" description="Helical" evidence="7">
    <location>
        <begin position="326"/>
        <end position="351"/>
    </location>
</feature>
<sequence>MHTSENPETKAVVDARRKDKEESSMDEKLGNNTDTSGTHDFEAGKHEEASGGIFDGENGQSFRNMGRWDALFALLCNQFGLGVLGLPGALRDLGVIPGIIAIILIGCLSGYTGYELLQFHARYPHCVNVIDMVRVMGGRPWEIVAAIGLVIQLLMTCASTAVTLSVALNTLSEHGTCTVGFIGIACIACFLLCVPRTAKFIAYSGVPTVISIVIAALVVMISLGVSDPAKAPDGWDAKITVVASPSFRTIFNACLKIVFAFAGNITFPSFMAEMRNPVRDFPYALSGLITISITFYLTLAIAIYCLAGEYTTSPALGSAPIIPAKVAYGIVIPAVMTAGLGNGHIGVKYFFVQILRWLKRTDQVTSNSSFAWGLWLGCATVFWILSFLISNVIPIFDSILSISSATTYAWFTYGISALLWFHLNRGRYFSGWKQITFTLVNVFLVGFSLLLNGAGLWSSVTEMLDLFKAGGVRGVFDCGDNAIF</sequence>
<dbReference type="PANTHER" id="PTHR22950:SF479">
    <property type="entry name" value="AMINO ACID TRANSPORTER (EUROFUNG)-RELATED"/>
    <property type="match status" value="1"/>
</dbReference>
<feature type="transmembrane region" description="Helical" evidence="7">
    <location>
        <begin position="70"/>
        <end position="89"/>
    </location>
</feature>
<protein>
    <recommendedName>
        <fullName evidence="8">Amino acid transporter transmembrane domain-containing protein</fullName>
    </recommendedName>
</protein>
<dbReference type="AlphaFoldDB" id="A0A3M2RVG7"/>
<feature type="domain" description="Amino acid transporter transmembrane" evidence="8">
    <location>
        <begin position="66"/>
        <end position="459"/>
    </location>
</feature>
<evidence type="ECO:0000256" key="1">
    <source>
        <dbReference type="ARBA" id="ARBA00004141"/>
    </source>
</evidence>
<feature type="compositionally biased region" description="Basic and acidic residues" evidence="6">
    <location>
        <begin position="1"/>
        <end position="29"/>
    </location>
</feature>
<dbReference type="Proteomes" id="UP000277212">
    <property type="component" value="Unassembled WGS sequence"/>
</dbReference>
<comment type="subcellular location">
    <subcellularLocation>
        <location evidence="1">Membrane</location>
        <topology evidence="1">Multi-pass membrane protein</topology>
    </subcellularLocation>
</comment>
<feature type="transmembrane region" description="Helical" evidence="7">
    <location>
        <begin position="372"/>
        <end position="393"/>
    </location>
</feature>
<organism evidence="9 10">
    <name type="scientific">Fusarium kuroshium</name>
    <dbReference type="NCBI Taxonomy" id="2010991"/>
    <lineage>
        <taxon>Eukaryota</taxon>
        <taxon>Fungi</taxon>
        <taxon>Dikarya</taxon>
        <taxon>Ascomycota</taxon>
        <taxon>Pezizomycotina</taxon>
        <taxon>Sordariomycetes</taxon>
        <taxon>Hypocreomycetidae</taxon>
        <taxon>Hypocreales</taxon>
        <taxon>Nectriaceae</taxon>
        <taxon>Fusarium</taxon>
        <taxon>Fusarium solani species complex</taxon>
    </lineage>
</organism>
<feature type="transmembrane region" description="Helical" evidence="7">
    <location>
        <begin position="250"/>
        <end position="271"/>
    </location>
</feature>
<feature type="transmembrane region" description="Helical" evidence="7">
    <location>
        <begin position="283"/>
        <end position="306"/>
    </location>
</feature>
<feature type="region of interest" description="Disordered" evidence="6">
    <location>
        <begin position="1"/>
        <end position="53"/>
    </location>
</feature>
<feature type="transmembrane region" description="Helical" evidence="7">
    <location>
        <begin position="435"/>
        <end position="457"/>
    </location>
</feature>
<evidence type="ECO:0000256" key="7">
    <source>
        <dbReference type="SAM" id="Phobius"/>
    </source>
</evidence>
<dbReference type="OrthoDB" id="294730at2759"/>
<feature type="transmembrane region" description="Helical" evidence="7">
    <location>
        <begin position="399"/>
        <end position="423"/>
    </location>
</feature>
<evidence type="ECO:0000256" key="2">
    <source>
        <dbReference type="ARBA" id="ARBA00008066"/>
    </source>
</evidence>
<evidence type="ECO:0000256" key="6">
    <source>
        <dbReference type="SAM" id="MobiDB-lite"/>
    </source>
</evidence>
<dbReference type="PIRSF" id="PIRSF006060">
    <property type="entry name" value="AA_transporter"/>
    <property type="match status" value="1"/>
</dbReference>
<dbReference type="PANTHER" id="PTHR22950">
    <property type="entry name" value="AMINO ACID TRANSPORTER"/>
    <property type="match status" value="1"/>
</dbReference>
<dbReference type="Pfam" id="PF01490">
    <property type="entry name" value="Aa_trans"/>
    <property type="match status" value="1"/>
</dbReference>
<name>A0A3M2RVG7_9HYPO</name>
<evidence type="ECO:0000256" key="3">
    <source>
        <dbReference type="ARBA" id="ARBA00022692"/>
    </source>
</evidence>